<comment type="caution">
    <text evidence="2">The sequence shown here is derived from an EMBL/GenBank/DDBJ whole genome shotgun (WGS) entry which is preliminary data.</text>
</comment>
<dbReference type="SMART" id="SM00595">
    <property type="entry name" value="MADF"/>
    <property type="match status" value="1"/>
</dbReference>
<dbReference type="InterPro" id="IPR006578">
    <property type="entry name" value="MADF-dom"/>
</dbReference>
<evidence type="ECO:0000313" key="2">
    <source>
        <dbReference type="EMBL" id="GBN84795.1"/>
    </source>
</evidence>
<reference evidence="2 3" key="1">
    <citation type="journal article" date="2019" name="Sci. Rep.">
        <title>Orb-weaving spider Araneus ventricosus genome elucidates the spidroin gene catalogue.</title>
        <authorList>
            <person name="Kono N."/>
            <person name="Nakamura H."/>
            <person name="Ohtoshi R."/>
            <person name="Moran D.A.P."/>
            <person name="Shinohara A."/>
            <person name="Yoshida Y."/>
            <person name="Fujiwara M."/>
            <person name="Mori M."/>
            <person name="Tomita M."/>
            <person name="Arakawa K."/>
        </authorList>
    </citation>
    <scope>NUCLEOTIDE SEQUENCE [LARGE SCALE GENOMIC DNA]</scope>
</reference>
<name>A0A4Y2SC08_ARAVE</name>
<dbReference type="EMBL" id="BGPR01020500">
    <property type="protein sequence ID" value="GBN84795.1"/>
    <property type="molecule type" value="Genomic_DNA"/>
</dbReference>
<dbReference type="Pfam" id="PF10545">
    <property type="entry name" value="MADF_DNA_bdg"/>
    <property type="match status" value="1"/>
</dbReference>
<evidence type="ECO:0000259" key="1">
    <source>
        <dbReference type="PROSITE" id="PS51029"/>
    </source>
</evidence>
<dbReference type="OrthoDB" id="6422893at2759"/>
<gene>
    <name evidence="2" type="ORF">AVEN_212123_1</name>
</gene>
<dbReference type="Proteomes" id="UP000499080">
    <property type="component" value="Unassembled WGS sequence"/>
</dbReference>
<feature type="domain" description="MADF" evidence="1">
    <location>
        <begin position="10"/>
        <end position="103"/>
    </location>
</feature>
<accession>A0A4Y2SC08</accession>
<dbReference type="PANTHER" id="PTHR21505">
    <property type="entry name" value="MADF DOMAIN-CONTAINING PROTEIN-RELATED"/>
    <property type="match status" value="1"/>
</dbReference>
<evidence type="ECO:0000313" key="3">
    <source>
        <dbReference type="Proteomes" id="UP000499080"/>
    </source>
</evidence>
<dbReference type="PROSITE" id="PS51029">
    <property type="entry name" value="MADF"/>
    <property type="match status" value="1"/>
</dbReference>
<protein>
    <recommendedName>
        <fullName evidence="1">MADF domain-containing protein</fullName>
    </recommendedName>
</protein>
<sequence length="114" mass="13471">MEWTEEKSLKLIEVYRNKTLLWDPKHSDHYRKNLIEDAWNEISKEINSPVAQCKKKMVSLLASNRCEKQRVKNSKGTGKGRAEIYESRWFGYEAFKFLDDKDLPRKGLTTVGKY</sequence>
<dbReference type="PANTHER" id="PTHR21505:SF12">
    <property type="entry name" value="MADF DOMAIN-CONTAINING PROTEIN-RELATED"/>
    <property type="match status" value="1"/>
</dbReference>
<proteinExistence type="predicted"/>
<keyword evidence="3" id="KW-1185">Reference proteome</keyword>
<organism evidence="2 3">
    <name type="scientific">Araneus ventricosus</name>
    <name type="common">Orbweaver spider</name>
    <name type="synonym">Epeira ventricosa</name>
    <dbReference type="NCBI Taxonomy" id="182803"/>
    <lineage>
        <taxon>Eukaryota</taxon>
        <taxon>Metazoa</taxon>
        <taxon>Ecdysozoa</taxon>
        <taxon>Arthropoda</taxon>
        <taxon>Chelicerata</taxon>
        <taxon>Arachnida</taxon>
        <taxon>Araneae</taxon>
        <taxon>Araneomorphae</taxon>
        <taxon>Entelegynae</taxon>
        <taxon>Araneoidea</taxon>
        <taxon>Araneidae</taxon>
        <taxon>Araneus</taxon>
    </lineage>
</organism>
<dbReference type="AlphaFoldDB" id="A0A4Y2SC08"/>